<proteinExistence type="predicted"/>
<reference evidence="3" key="1">
    <citation type="submission" date="2020-11" db="EMBL/GenBank/DDBJ databases">
        <authorList>
            <person name="Tran Van P."/>
        </authorList>
    </citation>
    <scope>NUCLEOTIDE SEQUENCE</scope>
</reference>
<dbReference type="Proteomes" id="UP000678499">
    <property type="component" value="Unassembled WGS sequence"/>
</dbReference>
<dbReference type="SUPFAM" id="SSF103473">
    <property type="entry name" value="MFS general substrate transporter"/>
    <property type="match status" value="1"/>
</dbReference>
<feature type="transmembrane region" description="Helical" evidence="2">
    <location>
        <begin position="149"/>
        <end position="178"/>
    </location>
</feature>
<dbReference type="GO" id="GO:0008028">
    <property type="term" value="F:monocarboxylic acid transmembrane transporter activity"/>
    <property type="evidence" value="ECO:0007669"/>
    <property type="project" value="TreeGrafter"/>
</dbReference>
<feature type="transmembrane region" description="Helical" evidence="2">
    <location>
        <begin position="57"/>
        <end position="84"/>
    </location>
</feature>
<evidence type="ECO:0000313" key="4">
    <source>
        <dbReference type="Proteomes" id="UP000678499"/>
    </source>
</evidence>
<name>A0A7R9C2F0_9CRUS</name>
<feature type="transmembrane region" description="Helical" evidence="2">
    <location>
        <begin position="216"/>
        <end position="238"/>
    </location>
</feature>
<dbReference type="AlphaFoldDB" id="A0A7R9C2F0"/>
<sequence>VLSVPILFHEKAPAGSPTQRSLVVQEGPPAPAGDSASNEISTARNSGASVPPPDGGAAWLVVVFGFFAHAVIDGIIVSYGILMVELMKEFDGYGRAVVAGIGSLMVGISLSIGPVSAAAVNRFGLRSCALFGCLTGALGILLSSYAQHVALLFIFYGIMSGASVGMVIMTAVVAPSFYFEKRRALATGLATCGSGIGMLVFPPLQQMLFQSIGWRYALMIDAALVATVSPLCVSMRPLNLVKPLPITESIMSVFPVDGRDGVTTDVKSDSAHQKAGDRAKEMTSSNIFEHCLTGDDEICKALGAKESLKTLYRRTSTPHLLENKLNVSGGTSTLAAADSQRVSEISKAMDSERKDFIAFPTDFTSCKLRSPTGAEITCQKVDELAASVSVHETERFEESIASDIKAPNLKKGDDSEPSIANPRLGEYILESGTKPLTQGTILKELMSRYRAQTVPGMTNTGLSTPAASKGETSQLSPNAFEVGRRNRSMISNVTNFSTKISKPLFRKDIFYTGSIQHLAEFQEKGSMTAYRDSVIEVPDAALKELIQAEVVLDVEQTGKPMRFVA</sequence>
<evidence type="ECO:0000313" key="3">
    <source>
        <dbReference type="EMBL" id="CAD7284391.1"/>
    </source>
</evidence>
<gene>
    <name evidence="3" type="ORF">NMOB1V02_LOCUS11998</name>
</gene>
<dbReference type="EMBL" id="CAJPEX010008023">
    <property type="protein sequence ID" value="CAG0924543.1"/>
    <property type="molecule type" value="Genomic_DNA"/>
</dbReference>
<dbReference type="InterPro" id="IPR011701">
    <property type="entry name" value="MFS"/>
</dbReference>
<feature type="region of interest" description="Disordered" evidence="1">
    <location>
        <begin position="456"/>
        <end position="479"/>
    </location>
</feature>
<dbReference type="PANTHER" id="PTHR11360:SF284">
    <property type="entry name" value="EG:103B4.3 PROTEIN-RELATED"/>
    <property type="match status" value="1"/>
</dbReference>
<feature type="compositionally biased region" description="Polar residues" evidence="1">
    <location>
        <begin position="35"/>
        <end position="48"/>
    </location>
</feature>
<dbReference type="OrthoDB" id="2213137at2759"/>
<evidence type="ECO:0000256" key="2">
    <source>
        <dbReference type="SAM" id="Phobius"/>
    </source>
</evidence>
<keyword evidence="2" id="KW-0472">Membrane</keyword>
<dbReference type="EMBL" id="OA890060">
    <property type="protein sequence ID" value="CAD7284391.1"/>
    <property type="molecule type" value="Genomic_DNA"/>
</dbReference>
<keyword evidence="2" id="KW-0812">Transmembrane</keyword>
<dbReference type="Gene3D" id="1.20.1250.20">
    <property type="entry name" value="MFS general substrate transporter like domains"/>
    <property type="match status" value="1"/>
</dbReference>
<dbReference type="PANTHER" id="PTHR11360">
    <property type="entry name" value="MONOCARBOXYLATE TRANSPORTER"/>
    <property type="match status" value="1"/>
</dbReference>
<feature type="compositionally biased region" description="Polar residues" evidence="1">
    <location>
        <begin position="456"/>
        <end position="477"/>
    </location>
</feature>
<feature type="transmembrane region" description="Helical" evidence="2">
    <location>
        <begin position="96"/>
        <end position="117"/>
    </location>
</feature>
<keyword evidence="4" id="KW-1185">Reference proteome</keyword>
<evidence type="ECO:0008006" key="5">
    <source>
        <dbReference type="Google" id="ProtNLM"/>
    </source>
</evidence>
<feature type="non-terminal residue" evidence="3">
    <location>
        <position position="565"/>
    </location>
</feature>
<evidence type="ECO:0000256" key="1">
    <source>
        <dbReference type="SAM" id="MobiDB-lite"/>
    </source>
</evidence>
<dbReference type="InterPro" id="IPR050327">
    <property type="entry name" value="Proton-linked_MCT"/>
</dbReference>
<organism evidence="3">
    <name type="scientific">Notodromas monacha</name>
    <dbReference type="NCBI Taxonomy" id="399045"/>
    <lineage>
        <taxon>Eukaryota</taxon>
        <taxon>Metazoa</taxon>
        <taxon>Ecdysozoa</taxon>
        <taxon>Arthropoda</taxon>
        <taxon>Crustacea</taxon>
        <taxon>Oligostraca</taxon>
        <taxon>Ostracoda</taxon>
        <taxon>Podocopa</taxon>
        <taxon>Podocopida</taxon>
        <taxon>Cypridocopina</taxon>
        <taxon>Cypridoidea</taxon>
        <taxon>Cyprididae</taxon>
        <taxon>Notodromas</taxon>
    </lineage>
</organism>
<keyword evidence="2" id="KW-1133">Transmembrane helix</keyword>
<dbReference type="Pfam" id="PF07690">
    <property type="entry name" value="MFS_1"/>
    <property type="match status" value="1"/>
</dbReference>
<protein>
    <recommendedName>
        <fullName evidence="5">Monocarboxylate transporter 5</fullName>
    </recommendedName>
</protein>
<dbReference type="InterPro" id="IPR036259">
    <property type="entry name" value="MFS_trans_sf"/>
</dbReference>
<feature type="region of interest" description="Disordered" evidence="1">
    <location>
        <begin position="17"/>
        <end position="49"/>
    </location>
</feature>
<feature type="transmembrane region" description="Helical" evidence="2">
    <location>
        <begin position="184"/>
        <end position="204"/>
    </location>
</feature>
<feature type="transmembrane region" description="Helical" evidence="2">
    <location>
        <begin position="123"/>
        <end position="142"/>
    </location>
</feature>
<accession>A0A7R9C2F0</accession>
<feature type="non-terminal residue" evidence="3">
    <location>
        <position position="1"/>
    </location>
</feature>